<proteinExistence type="inferred from homology"/>
<dbReference type="InterPro" id="IPR006660">
    <property type="entry name" value="Arsenate_reductase-like"/>
</dbReference>
<gene>
    <name evidence="5" type="primary">arsC_2</name>
    <name evidence="5" type="ORF">B7C42_04817</name>
</gene>
<dbReference type="SUPFAM" id="SSF52833">
    <property type="entry name" value="Thioredoxin-like"/>
    <property type="match status" value="1"/>
</dbReference>
<dbReference type="EMBL" id="NGAF01000011">
    <property type="protein sequence ID" value="OXR42931.1"/>
    <property type="molecule type" value="Genomic_DNA"/>
</dbReference>
<sequence>MTSGQTQIWHNPRCSKSRAAKTALDEAGVDYIERRYLDDPPTADDLREVLAQLGLEPWDITRTGEPEAKELGMSGWSRTEADREQWIETLASNPKLIQRPIVVTPDGRAVVARDEQSLKSVL</sequence>
<evidence type="ECO:0000313" key="5">
    <source>
        <dbReference type="EMBL" id="OXR42931.1"/>
    </source>
</evidence>
<comment type="caution">
    <text evidence="5">The sequence shown here is derived from an EMBL/GenBank/DDBJ whole genome shotgun (WGS) entry which is preliminary data.</text>
</comment>
<comment type="similarity">
    <text evidence="1 3">Belongs to the ArsC family.</text>
</comment>
<dbReference type="Gene3D" id="3.40.30.10">
    <property type="entry name" value="Glutaredoxin"/>
    <property type="match status" value="1"/>
</dbReference>
<dbReference type="InterPro" id="IPR006659">
    <property type="entry name" value="Arsenate_reductase"/>
</dbReference>
<dbReference type="AlphaFoldDB" id="A0A231H257"/>
<dbReference type="PANTHER" id="PTHR30041:SF4">
    <property type="entry name" value="ARSENATE REDUCTASE"/>
    <property type="match status" value="1"/>
</dbReference>
<accession>A0A231H257</accession>
<keyword evidence="6" id="KW-1185">Reference proteome</keyword>
<dbReference type="Proteomes" id="UP000215506">
    <property type="component" value="Unassembled WGS sequence"/>
</dbReference>
<organism evidence="5 6">
    <name type="scientific">Nocardia cerradoensis</name>
    <dbReference type="NCBI Taxonomy" id="85688"/>
    <lineage>
        <taxon>Bacteria</taxon>
        <taxon>Bacillati</taxon>
        <taxon>Actinomycetota</taxon>
        <taxon>Actinomycetes</taxon>
        <taxon>Mycobacteriales</taxon>
        <taxon>Nocardiaceae</taxon>
        <taxon>Nocardia</taxon>
    </lineage>
</organism>
<feature type="region of interest" description="Disordered" evidence="4">
    <location>
        <begin position="1"/>
        <end position="20"/>
    </location>
</feature>
<evidence type="ECO:0000313" key="6">
    <source>
        <dbReference type="Proteomes" id="UP000215506"/>
    </source>
</evidence>
<dbReference type="RefSeq" id="WP_039778367.1">
    <property type="nucleotide sequence ID" value="NZ_JAAXOR010000001.1"/>
</dbReference>
<dbReference type="InterPro" id="IPR036249">
    <property type="entry name" value="Thioredoxin-like_sf"/>
</dbReference>
<name>A0A231H257_9NOCA</name>
<evidence type="ECO:0000256" key="2">
    <source>
        <dbReference type="ARBA" id="ARBA00023002"/>
    </source>
</evidence>
<evidence type="ECO:0000256" key="4">
    <source>
        <dbReference type="SAM" id="MobiDB-lite"/>
    </source>
</evidence>
<reference evidence="5 6" key="1">
    <citation type="submission" date="2017-07" db="EMBL/GenBank/DDBJ databases">
        <title>First draft Genome Sequence of Nocardia cerradoensis isolated from human infection.</title>
        <authorList>
            <person name="Carrasco G."/>
        </authorList>
    </citation>
    <scope>NUCLEOTIDE SEQUENCE [LARGE SCALE GENOMIC DNA]</scope>
    <source>
        <strain evidence="5 6">CNM20130759</strain>
    </source>
</reference>
<dbReference type="PANTHER" id="PTHR30041">
    <property type="entry name" value="ARSENATE REDUCTASE"/>
    <property type="match status" value="1"/>
</dbReference>
<keyword evidence="2 5" id="KW-0560">Oxidoreductase</keyword>
<dbReference type="CDD" id="cd03034">
    <property type="entry name" value="ArsC_ArsC"/>
    <property type="match status" value="1"/>
</dbReference>
<dbReference type="Pfam" id="PF03960">
    <property type="entry name" value="ArsC"/>
    <property type="match status" value="1"/>
</dbReference>
<dbReference type="EC" id="1.20.4.1" evidence="5"/>
<dbReference type="PROSITE" id="PS51353">
    <property type="entry name" value="ARSC"/>
    <property type="match status" value="1"/>
</dbReference>
<evidence type="ECO:0000256" key="1">
    <source>
        <dbReference type="ARBA" id="ARBA00007198"/>
    </source>
</evidence>
<dbReference type="GO" id="GO:0008794">
    <property type="term" value="F:arsenate reductase (glutaredoxin) activity"/>
    <property type="evidence" value="ECO:0007669"/>
    <property type="project" value="UniProtKB-EC"/>
</dbReference>
<protein>
    <submittedName>
        <fullName evidence="5">Arsenate reductase</fullName>
        <ecNumber evidence="5">1.20.4.1</ecNumber>
    </submittedName>
</protein>
<evidence type="ECO:0000256" key="3">
    <source>
        <dbReference type="PROSITE-ProRule" id="PRU01282"/>
    </source>
</evidence>